<name>A0A1S9DYP9_ASPOZ</name>
<dbReference type="Proteomes" id="UP000190312">
    <property type="component" value="Unassembled WGS sequence"/>
</dbReference>
<organism evidence="1 2">
    <name type="scientific">Aspergillus oryzae</name>
    <name type="common">Yellow koji mold</name>
    <dbReference type="NCBI Taxonomy" id="5062"/>
    <lineage>
        <taxon>Eukaryota</taxon>
        <taxon>Fungi</taxon>
        <taxon>Dikarya</taxon>
        <taxon>Ascomycota</taxon>
        <taxon>Pezizomycotina</taxon>
        <taxon>Eurotiomycetes</taxon>
        <taxon>Eurotiomycetidae</taxon>
        <taxon>Eurotiales</taxon>
        <taxon>Aspergillaceae</taxon>
        <taxon>Aspergillus</taxon>
        <taxon>Aspergillus subgen. Circumdati</taxon>
    </lineage>
</organism>
<accession>A0A1S9DYP9</accession>
<reference evidence="1 2" key="1">
    <citation type="submission" date="2016-10" db="EMBL/GenBank/DDBJ databases">
        <title>Genome sequencing of Aspergillus oryzae BCC7051.</title>
        <authorList>
            <person name="Thammarongtham C."/>
            <person name="Vorapreeda T."/>
            <person name="Nookaew I."/>
            <person name="Srisuk T."/>
            <person name="Land M."/>
            <person name="Jeennor S."/>
            <person name="Laoteng K."/>
        </authorList>
    </citation>
    <scope>NUCLEOTIDE SEQUENCE [LARGE SCALE GENOMIC DNA]</scope>
    <source>
        <strain evidence="1 2">BCC7051</strain>
    </source>
</reference>
<protein>
    <submittedName>
        <fullName evidence="1">Uncharacterized protein</fullName>
    </submittedName>
</protein>
<gene>
    <name evidence="1" type="ORF">OAory_01027760</name>
</gene>
<evidence type="ECO:0000313" key="2">
    <source>
        <dbReference type="Proteomes" id="UP000190312"/>
    </source>
</evidence>
<dbReference type="AlphaFoldDB" id="A0A1S9DYP9"/>
<comment type="caution">
    <text evidence="1">The sequence shown here is derived from an EMBL/GenBank/DDBJ whole genome shotgun (WGS) entry which is preliminary data.</text>
</comment>
<sequence>MYRRCPNKLIFKACLRWISHSLLPPTGSSVLAPLQLGSKMSVQREMGYWGGNVNGLSNHGGCLLRGDRGLVNSDVTREGGTGTCPDVADLGYADVPIVEAWAELPVWPGRVSSSVEEGFWIGPDWYPSVEGDALDKCAVSSGCGRR</sequence>
<evidence type="ECO:0000313" key="1">
    <source>
        <dbReference type="EMBL" id="OOO14181.1"/>
    </source>
</evidence>
<dbReference type="OrthoDB" id="4441189at2759"/>
<proteinExistence type="predicted"/>
<dbReference type="EMBL" id="MKZY01000001">
    <property type="protein sequence ID" value="OOO14181.1"/>
    <property type="molecule type" value="Genomic_DNA"/>
</dbReference>